<evidence type="ECO:0000256" key="1">
    <source>
        <dbReference type="SAM" id="MobiDB-lite"/>
    </source>
</evidence>
<gene>
    <name evidence="4" type="ORF">E1292_36255</name>
</gene>
<protein>
    <submittedName>
        <fullName evidence="4">Class A beta-lactamase-related serine hydrolase</fullName>
    </submittedName>
</protein>
<feature type="chain" id="PRO_5039496192" evidence="2">
    <location>
        <begin position="22"/>
        <end position="418"/>
    </location>
</feature>
<keyword evidence="4" id="KW-0378">Hydrolase</keyword>
<dbReference type="PANTHER" id="PTHR46825:SF7">
    <property type="entry name" value="D-ALANYL-D-ALANINE CARBOXYPEPTIDASE"/>
    <property type="match status" value="1"/>
</dbReference>
<dbReference type="EMBL" id="SMKO01000146">
    <property type="protein sequence ID" value="TDC97889.1"/>
    <property type="molecule type" value="Genomic_DNA"/>
</dbReference>
<feature type="domain" description="Beta-lactamase-related" evidence="3">
    <location>
        <begin position="48"/>
        <end position="341"/>
    </location>
</feature>
<dbReference type="AlphaFoldDB" id="A0A4R4VE41"/>
<feature type="signal peptide" evidence="2">
    <location>
        <begin position="1"/>
        <end position="21"/>
    </location>
</feature>
<keyword evidence="5" id="KW-1185">Reference proteome</keyword>
<dbReference type="GO" id="GO:0016787">
    <property type="term" value="F:hydrolase activity"/>
    <property type="evidence" value="ECO:0007669"/>
    <property type="project" value="UniProtKB-KW"/>
</dbReference>
<proteinExistence type="predicted"/>
<evidence type="ECO:0000256" key="2">
    <source>
        <dbReference type="SAM" id="SignalP"/>
    </source>
</evidence>
<dbReference type="SUPFAM" id="SSF56601">
    <property type="entry name" value="beta-lactamase/transpeptidase-like"/>
    <property type="match status" value="1"/>
</dbReference>
<reference evidence="4 5" key="1">
    <citation type="submission" date="2019-03" db="EMBL/GenBank/DDBJ databases">
        <title>Draft genome sequences of novel Actinobacteria.</title>
        <authorList>
            <person name="Sahin N."/>
            <person name="Ay H."/>
            <person name="Saygin H."/>
        </authorList>
    </citation>
    <scope>NUCLEOTIDE SEQUENCE [LARGE SCALE GENOMIC DNA]</scope>
    <source>
        <strain evidence="4 5">KC310</strain>
    </source>
</reference>
<dbReference type="Proteomes" id="UP000295258">
    <property type="component" value="Unassembled WGS sequence"/>
</dbReference>
<comment type="caution">
    <text evidence="4">The sequence shown here is derived from an EMBL/GenBank/DDBJ whole genome shotgun (WGS) entry which is preliminary data.</text>
</comment>
<accession>A0A4R4VE41</accession>
<evidence type="ECO:0000313" key="5">
    <source>
        <dbReference type="Proteomes" id="UP000295258"/>
    </source>
</evidence>
<sequence length="418" mass="45316">MRRTRRLAAAAALLTTATLTATPGTAAAAQDPALDRQALQQSLDAAHKAGMYGMLSTVRDGNQTWQGATGVADVTTKRPMHPRMTHRVGSISKTFASVAVLQQVARGTIELDAPIGRYLPDLVPGERGEQITVRMLLNHTSHIADYLGPAFPSLLEGKTSSLDEHRFREIKPTELVQLGLEATPTGKPGATPGSYSNTNYVIIGLLLEKVTGENAERHITRNVIRKAGLRHTSYPRTPRIPGPHSKAYESWYGLIDPPRDYSVYDMSYVRTAGDMVSTMDDLNRFYRELLRGRLIGAEQMAEMQKTVPVRVGGGYLVYGLGLYAADLPCGRFWGHDGAVFGMGAQSLSSPDGNRQVSFGMNLMKYQKIGDDGQLEPSEIDTAMANHLVLALCGKGGATAKSGQKPIVPLPGSRMTVKR</sequence>
<dbReference type="Gene3D" id="3.40.710.10">
    <property type="entry name" value="DD-peptidase/beta-lactamase superfamily"/>
    <property type="match status" value="1"/>
</dbReference>
<keyword evidence="2" id="KW-0732">Signal</keyword>
<dbReference type="InterPro" id="IPR012338">
    <property type="entry name" value="Beta-lactam/transpept-like"/>
</dbReference>
<evidence type="ECO:0000313" key="4">
    <source>
        <dbReference type="EMBL" id="TDC97889.1"/>
    </source>
</evidence>
<evidence type="ECO:0000259" key="3">
    <source>
        <dbReference type="Pfam" id="PF00144"/>
    </source>
</evidence>
<dbReference type="InterPro" id="IPR050491">
    <property type="entry name" value="AmpC-like"/>
</dbReference>
<organism evidence="4 5">
    <name type="scientific">Nonomuraea deserti</name>
    <dbReference type="NCBI Taxonomy" id="1848322"/>
    <lineage>
        <taxon>Bacteria</taxon>
        <taxon>Bacillati</taxon>
        <taxon>Actinomycetota</taxon>
        <taxon>Actinomycetes</taxon>
        <taxon>Streptosporangiales</taxon>
        <taxon>Streptosporangiaceae</taxon>
        <taxon>Nonomuraea</taxon>
    </lineage>
</organism>
<dbReference type="PANTHER" id="PTHR46825">
    <property type="entry name" value="D-ALANYL-D-ALANINE-CARBOXYPEPTIDASE/ENDOPEPTIDASE AMPH"/>
    <property type="match status" value="1"/>
</dbReference>
<dbReference type="InterPro" id="IPR001466">
    <property type="entry name" value="Beta-lactam-related"/>
</dbReference>
<feature type="region of interest" description="Disordered" evidence="1">
    <location>
        <begin position="398"/>
        <end position="418"/>
    </location>
</feature>
<name>A0A4R4VE41_9ACTN</name>
<dbReference type="Pfam" id="PF00144">
    <property type="entry name" value="Beta-lactamase"/>
    <property type="match status" value="1"/>
</dbReference>